<dbReference type="Gene3D" id="2.130.10.10">
    <property type="entry name" value="YVTN repeat-like/Quinoprotein amine dehydrogenase"/>
    <property type="match status" value="1"/>
</dbReference>
<dbReference type="SMART" id="SM00320">
    <property type="entry name" value="WD40"/>
    <property type="match status" value="2"/>
</dbReference>
<protein>
    <recommendedName>
        <fullName evidence="3">WD40 repeat domain-containing protein</fullName>
    </recommendedName>
</protein>
<dbReference type="EMBL" id="FQUJ01000005">
    <property type="protein sequence ID" value="SHE94354.1"/>
    <property type="molecule type" value="Genomic_DNA"/>
</dbReference>
<dbReference type="Pfam" id="PF00400">
    <property type="entry name" value="WD40"/>
    <property type="match status" value="1"/>
</dbReference>
<dbReference type="InterPro" id="IPR001680">
    <property type="entry name" value="WD40_rpt"/>
</dbReference>
<reference evidence="1 2" key="1">
    <citation type="submission" date="2016-11" db="EMBL/GenBank/DDBJ databases">
        <authorList>
            <person name="Jaros S."/>
            <person name="Januszkiewicz K."/>
            <person name="Wedrychowicz H."/>
        </authorList>
    </citation>
    <scope>NUCLEOTIDE SEQUENCE [LARGE SCALE GENOMIC DNA]</scope>
    <source>
        <strain evidence="1 2">DSM 19980</strain>
    </source>
</reference>
<evidence type="ECO:0000313" key="1">
    <source>
        <dbReference type="EMBL" id="SHE94354.1"/>
    </source>
</evidence>
<accession>A0A1M4XL92</accession>
<organism evidence="1 2">
    <name type="scientific">Modicisalibacter ilicicola DSM 19980</name>
    <dbReference type="NCBI Taxonomy" id="1121942"/>
    <lineage>
        <taxon>Bacteria</taxon>
        <taxon>Pseudomonadati</taxon>
        <taxon>Pseudomonadota</taxon>
        <taxon>Gammaproteobacteria</taxon>
        <taxon>Oceanospirillales</taxon>
        <taxon>Halomonadaceae</taxon>
        <taxon>Modicisalibacter</taxon>
    </lineage>
</organism>
<dbReference type="STRING" id="1121942.SAMN02745148_01503"/>
<name>A0A1M4XL92_9GAMM</name>
<dbReference type="PROSITE" id="PS51257">
    <property type="entry name" value="PROKAR_LIPOPROTEIN"/>
    <property type="match status" value="1"/>
</dbReference>
<sequence length="416" mass="46375">MANIRSRGGQLEPHVLKSVFALLVVMLLTGCALGSKQPSGTLGPVMALGVSSDGRYAISTHLSKHLVLWDIERQQREILSTNANIYSAYFINDRDAFLWQDLNDQVRVQTIDGEVIQQFTHFPTYGHVMDDSLKHYLASTKTWDIYHGHDESLTPVMRDSHSPSVVGSGKMLKLRLAENGYLVSAGTGFGEVDRRPIDSEHPPVRKLDKLRFSSNYAGVVLWDVNTLKPIAKLAGNNVKVDAAISPDGQWVVSGDENAIALYWNTKSPEMNYDLAAGVLGVYKRNTGLPVGDPRKWDKSGLIPVPMADKPNRWGNRHLTTDITVALAFINDSQEFLRFGYRSHWVALFEAGNPWPQKYFDLGDDPYPSTASYLRSLSIATAPKAQVLVTGHRYDGGITVYRYDPEARTLTREWVGE</sequence>
<dbReference type="SUPFAM" id="SSF101908">
    <property type="entry name" value="Putative isomerase YbhE"/>
    <property type="match status" value="1"/>
</dbReference>
<dbReference type="InterPro" id="IPR015943">
    <property type="entry name" value="WD40/YVTN_repeat-like_dom_sf"/>
</dbReference>
<proteinExistence type="predicted"/>
<dbReference type="AlphaFoldDB" id="A0A1M4XL92"/>
<evidence type="ECO:0008006" key="3">
    <source>
        <dbReference type="Google" id="ProtNLM"/>
    </source>
</evidence>
<evidence type="ECO:0000313" key="2">
    <source>
        <dbReference type="Proteomes" id="UP000184346"/>
    </source>
</evidence>
<keyword evidence="2" id="KW-1185">Reference proteome</keyword>
<gene>
    <name evidence="1" type="ORF">SAMN02745148_01503</name>
</gene>
<dbReference type="Proteomes" id="UP000184346">
    <property type="component" value="Unassembled WGS sequence"/>
</dbReference>